<organism evidence="1 2">
    <name type="scientific">Dyadobacter pollutisoli</name>
    <dbReference type="NCBI Taxonomy" id="2910158"/>
    <lineage>
        <taxon>Bacteria</taxon>
        <taxon>Pseudomonadati</taxon>
        <taxon>Bacteroidota</taxon>
        <taxon>Cytophagia</taxon>
        <taxon>Cytophagales</taxon>
        <taxon>Spirosomataceae</taxon>
        <taxon>Dyadobacter</taxon>
    </lineage>
</organism>
<dbReference type="InterPro" id="IPR011042">
    <property type="entry name" value="6-blade_b-propeller_TolB-like"/>
</dbReference>
<dbReference type="InterPro" id="IPR011659">
    <property type="entry name" value="WD40"/>
</dbReference>
<name>A0A9E8N7B0_9BACT</name>
<dbReference type="AlphaFoldDB" id="A0A9E8N7B0"/>
<evidence type="ECO:0000313" key="1">
    <source>
        <dbReference type="EMBL" id="WAC10123.1"/>
    </source>
</evidence>
<proteinExistence type="predicted"/>
<accession>A0A9E8N7B0</accession>
<evidence type="ECO:0000313" key="2">
    <source>
        <dbReference type="Proteomes" id="UP001164653"/>
    </source>
</evidence>
<dbReference type="Proteomes" id="UP001164653">
    <property type="component" value="Chromosome"/>
</dbReference>
<protein>
    <submittedName>
        <fullName evidence="1">Uncharacterized protein</fullName>
    </submittedName>
</protein>
<dbReference type="RefSeq" id="WP_244823717.1">
    <property type="nucleotide sequence ID" value="NZ_CP112998.1"/>
</dbReference>
<dbReference type="KEGG" id="dpf:ON006_20465"/>
<dbReference type="Gene3D" id="2.120.10.30">
    <property type="entry name" value="TolB, C-terminal domain"/>
    <property type="match status" value="1"/>
</dbReference>
<keyword evidence="2" id="KW-1185">Reference proteome</keyword>
<dbReference type="EMBL" id="CP112998">
    <property type="protein sequence ID" value="WAC10123.1"/>
    <property type="molecule type" value="Genomic_DNA"/>
</dbReference>
<gene>
    <name evidence="1" type="ORF">ON006_20465</name>
</gene>
<dbReference type="SUPFAM" id="SSF82171">
    <property type="entry name" value="DPP6 N-terminal domain-like"/>
    <property type="match status" value="1"/>
</dbReference>
<dbReference type="Pfam" id="PF07676">
    <property type="entry name" value="PD40"/>
    <property type="match status" value="1"/>
</dbReference>
<sequence>MKKSTYLTWVCVVACALHLPTVSEGQKVPNQDKNYALVPKLPPPPKPEPFKVSTIPLPESVIDAVLVNYLPDAKHLVMEVTMAGAKKSNLAIMKDDGTGFKCLTCDLPENIGGEMPVPLPDGKRIYTPTGILECSPSVLDCKQAKILPLVYPTVPGGKTLARIASNMSQDGLHVAYTLLVARPMPSALVLVSELTRVSDAKGDHYELAKTKVISGDKVTLEGAADFRPFFFGGGEVKSFAGMGQYLTTISAFEAGNFDIAKIDLTNGDVSRFTRHFSYDEGVYPSPDGKWVIFQSHRHTTRMDAFSLIPRPLIVNNALAPGIAEWRNEEISGFRDARRYYGLTMTDQYGDRARLPEEGYTGQNLTTASDNLTEYNHFGNLTWHPSSTRGIFWEQKDPKKVKTGEQMGRLRMITFTSRKPTTPLKIVTPTMDWATNLADIKPLDNSKRTEGKLVGLVSGYANITNQKPASEGAASAGPSTFKIEYVDFSDDGAYVLNGSETIVPASFYDAIWNADIQVTGKQKGYLKVDDVKFYVNKRGSGTIKAQLGNRKIEVDLTKGLPTGVPNELR</sequence>
<reference evidence="1" key="1">
    <citation type="submission" date="2022-11" db="EMBL/GenBank/DDBJ databases">
        <title>Dyadobacter pollutisoli sp. nov., isolated from plastic dumped soil.</title>
        <authorList>
            <person name="Kim J.M."/>
            <person name="Kim K.R."/>
            <person name="Lee J.K."/>
            <person name="Hao L."/>
            <person name="Jeon C.O."/>
        </authorList>
    </citation>
    <scope>NUCLEOTIDE SEQUENCE</scope>
    <source>
        <strain evidence="1">U1</strain>
    </source>
</reference>